<comment type="subcellular location">
    <subcellularLocation>
        <location evidence="1">Membrane</location>
        <topology evidence="1">Multi-pass membrane protein</topology>
    </subcellularLocation>
</comment>
<feature type="transmembrane region" description="Helical" evidence="13">
    <location>
        <begin position="66"/>
        <end position="91"/>
    </location>
</feature>
<keyword evidence="10 12" id="KW-0739">Sodium transport</keyword>
<evidence type="ECO:0000313" key="15">
    <source>
        <dbReference type="Proteomes" id="UP000887013"/>
    </source>
</evidence>
<comment type="caution">
    <text evidence="14">The sequence shown here is derived from an EMBL/GenBank/DDBJ whole genome shotgun (WGS) entry which is preliminary data.</text>
</comment>
<gene>
    <name evidence="14" type="primary">AVEN_118490_1</name>
    <name evidence="14" type="ORF">NPIL_238571</name>
</gene>
<keyword evidence="4 12" id="KW-0894">Sodium channel</keyword>
<keyword evidence="7" id="KW-0915">Sodium</keyword>
<evidence type="ECO:0000256" key="8">
    <source>
        <dbReference type="ARBA" id="ARBA00023065"/>
    </source>
</evidence>
<accession>A0A8X6NY30</accession>
<sequence length="340" mass="39602">MELNREEDRDFAFRASNEYPKFITSESPRQSRRGHSILILFSGCREHIGSRKCSKRPLKQRNTSRIFKIFVVILCSTGFLYQSGSFLSMYFEYPTVVDVQVNMPREMILPAVTYCNINGIALYKYCLKYSNACHTVNSKKYVKRYPPGSKQLKTIINLMIPYSNITRLFFVPQEEILKYSNTQIENNTIVEYRAYLRDDEDNVVKESRFTIAPSVRSALRNPPICMSFNVIENPANQSLIYVPASYTMTTRRLMSSHTYVFGPQYGAYQISVHSPYNYNNPFVNGYETREGMSYYLDFSVVIKKTLPKPYETDCFDYLGKLKKERRPGPTNQKVRNSDVF</sequence>
<name>A0A8X6NY30_NEPPI</name>
<evidence type="ECO:0000256" key="6">
    <source>
        <dbReference type="ARBA" id="ARBA00022989"/>
    </source>
</evidence>
<organism evidence="14 15">
    <name type="scientific">Nephila pilipes</name>
    <name type="common">Giant wood spider</name>
    <name type="synonym">Nephila maculata</name>
    <dbReference type="NCBI Taxonomy" id="299642"/>
    <lineage>
        <taxon>Eukaryota</taxon>
        <taxon>Metazoa</taxon>
        <taxon>Ecdysozoa</taxon>
        <taxon>Arthropoda</taxon>
        <taxon>Chelicerata</taxon>
        <taxon>Arachnida</taxon>
        <taxon>Araneae</taxon>
        <taxon>Araneomorphae</taxon>
        <taxon>Entelegynae</taxon>
        <taxon>Araneoidea</taxon>
        <taxon>Nephilidae</taxon>
        <taxon>Nephila</taxon>
    </lineage>
</organism>
<evidence type="ECO:0000256" key="11">
    <source>
        <dbReference type="ARBA" id="ARBA00023303"/>
    </source>
</evidence>
<evidence type="ECO:0000256" key="3">
    <source>
        <dbReference type="ARBA" id="ARBA00022448"/>
    </source>
</evidence>
<evidence type="ECO:0000256" key="2">
    <source>
        <dbReference type="ARBA" id="ARBA00007193"/>
    </source>
</evidence>
<reference evidence="14" key="1">
    <citation type="submission" date="2020-08" db="EMBL/GenBank/DDBJ databases">
        <title>Multicomponent nature underlies the extraordinary mechanical properties of spider dragline silk.</title>
        <authorList>
            <person name="Kono N."/>
            <person name="Nakamura H."/>
            <person name="Mori M."/>
            <person name="Yoshida Y."/>
            <person name="Ohtoshi R."/>
            <person name="Malay A.D."/>
            <person name="Moran D.A.P."/>
            <person name="Tomita M."/>
            <person name="Numata K."/>
            <person name="Arakawa K."/>
        </authorList>
    </citation>
    <scope>NUCLEOTIDE SEQUENCE</scope>
</reference>
<dbReference type="InterPro" id="IPR001873">
    <property type="entry name" value="ENaC"/>
</dbReference>
<protein>
    <submittedName>
        <fullName evidence="14">Uncharacterized protein</fullName>
    </submittedName>
</protein>
<evidence type="ECO:0000256" key="9">
    <source>
        <dbReference type="ARBA" id="ARBA00023136"/>
    </source>
</evidence>
<dbReference type="AlphaFoldDB" id="A0A8X6NY30"/>
<keyword evidence="15" id="KW-1185">Reference proteome</keyword>
<keyword evidence="3 12" id="KW-0813">Transport</keyword>
<keyword evidence="8 12" id="KW-0406">Ion transport</keyword>
<dbReference type="PANTHER" id="PTHR11690:SF227">
    <property type="entry name" value="AMILORIDE-SENSITIVE SODIUM CHANNEL"/>
    <property type="match status" value="1"/>
</dbReference>
<dbReference type="GO" id="GO:0005886">
    <property type="term" value="C:plasma membrane"/>
    <property type="evidence" value="ECO:0007669"/>
    <property type="project" value="TreeGrafter"/>
</dbReference>
<dbReference type="Proteomes" id="UP000887013">
    <property type="component" value="Unassembled WGS sequence"/>
</dbReference>
<proteinExistence type="inferred from homology"/>
<evidence type="ECO:0000256" key="13">
    <source>
        <dbReference type="SAM" id="Phobius"/>
    </source>
</evidence>
<dbReference type="Pfam" id="PF00858">
    <property type="entry name" value="ASC"/>
    <property type="match status" value="1"/>
</dbReference>
<evidence type="ECO:0000256" key="5">
    <source>
        <dbReference type="ARBA" id="ARBA00022692"/>
    </source>
</evidence>
<dbReference type="EMBL" id="BMAW01109863">
    <property type="protein sequence ID" value="GFT40532.1"/>
    <property type="molecule type" value="Genomic_DNA"/>
</dbReference>
<keyword evidence="6 13" id="KW-1133">Transmembrane helix</keyword>
<dbReference type="PANTHER" id="PTHR11690">
    <property type="entry name" value="AMILORIDE-SENSITIVE SODIUM CHANNEL-RELATED"/>
    <property type="match status" value="1"/>
</dbReference>
<evidence type="ECO:0000256" key="12">
    <source>
        <dbReference type="RuleBase" id="RU000679"/>
    </source>
</evidence>
<dbReference type="GO" id="GO:0015280">
    <property type="term" value="F:ligand-gated sodium channel activity"/>
    <property type="evidence" value="ECO:0007669"/>
    <property type="project" value="TreeGrafter"/>
</dbReference>
<evidence type="ECO:0000256" key="10">
    <source>
        <dbReference type="ARBA" id="ARBA00023201"/>
    </source>
</evidence>
<dbReference type="OrthoDB" id="6501935at2759"/>
<keyword evidence="9 13" id="KW-0472">Membrane</keyword>
<comment type="similarity">
    <text evidence="2 12">Belongs to the amiloride-sensitive sodium channel (TC 1.A.6) family.</text>
</comment>
<evidence type="ECO:0000256" key="1">
    <source>
        <dbReference type="ARBA" id="ARBA00004141"/>
    </source>
</evidence>
<evidence type="ECO:0000256" key="7">
    <source>
        <dbReference type="ARBA" id="ARBA00023053"/>
    </source>
</evidence>
<evidence type="ECO:0000256" key="4">
    <source>
        <dbReference type="ARBA" id="ARBA00022461"/>
    </source>
</evidence>
<evidence type="ECO:0000313" key="14">
    <source>
        <dbReference type="EMBL" id="GFT40532.1"/>
    </source>
</evidence>
<keyword evidence="5 12" id="KW-0812">Transmembrane</keyword>
<keyword evidence="11 12" id="KW-0407">Ion channel</keyword>